<protein>
    <submittedName>
        <fullName evidence="1">Uncharacterized protein</fullName>
    </submittedName>
</protein>
<sequence>MTFFFNVLDVGGKRHRRHLFLMQLAHELVGAHLNRRRQQPQALQKEVRLAMEMIGLPIVTSTFPENASVGVIK</sequence>
<dbReference type="AlphaFoldDB" id="A0A817VGD8"/>
<dbReference type="EMBL" id="CAJNYV010000084">
    <property type="protein sequence ID" value="CAF3341359.1"/>
    <property type="molecule type" value="Genomic_DNA"/>
</dbReference>
<comment type="caution">
    <text evidence="1">The sequence shown here is derived from an EMBL/GenBank/DDBJ whole genome shotgun (WGS) entry which is preliminary data.</text>
</comment>
<proteinExistence type="predicted"/>
<organism evidence="1 2">
    <name type="scientific">Rotaria socialis</name>
    <dbReference type="NCBI Taxonomy" id="392032"/>
    <lineage>
        <taxon>Eukaryota</taxon>
        <taxon>Metazoa</taxon>
        <taxon>Spiralia</taxon>
        <taxon>Gnathifera</taxon>
        <taxon>Rotifera</taxon>
        <taxon>Eurotatoria</taxon>
        <taxon>Bdelloidea</taxon>
        <taxon>Philodinida</taxon>
        <taxon>Philodinidae</taxon>
        <taxon>Rotaria</taxon>
    </lineage>
</organism>
<evidence type="ECO:0000313" key="1">
    <source>
        <dbReference type="EMBL" id="CAF3341359.1"/>
    </source>
</evidence>
<reference evidence="1" key="1">
    <citation type="submission" date="2021-02" db="EMBL/GenBank/DDBJ databases">
        <authorList>
            <person name="Nowell W R."/>
        </authorList>
    </citation>
    <scope>NUCLEOTIDE SEQUENCE</scope>
</reference>
<evidence type="ECO:0000313" key="2">
    <source>
        <dbReference type="Proteomes" id="UP000663865"/>
    </source>
</evidence>
<dbReference type="Proteomes" id="UP000663865">
    <property type="component" value="Unassembled WGS sequence"/>
</dbReference>
<name>A0A817VGD8_9BILA</name>
<gene>
    <name evidence="1" type="ORF">KIK155_LOCUS2740</name>
</gene>
<accession>A0A817VGD8</accession>